<comment type="caution">
    <text evidence="5">The sequence shown here is derived from an EMBL/GenBank/DDBJ whole genome shotgun (WGS) entry which is preliminary data.</text>
</comment>
<dbReference type="InterPro" id="IPR036390">
    <property type="entry name" value="WH_DNA-bd_sf"/>
</dbReference>
<feature type="domain" description="HTH asnC-type" evidence="4">
    <location>
        <begin position="6"/>
        <end position="68"/>
    </location>
</feature>
<gene>
    <name evidence="5" type="ORF">GCM10011611_48580</name>
</gene>
<dbReference type="SUPFAM" id="SSF46785">
    <property type="entry name" value="Winged helix' DNA-binding domain"/>
    <property type="match status" value="1"/>
</dbReference>
<dbReference type="GO" id="GO:0043565">
    <property type="term" value="F:sequence-specific DNA binding"/>
    <property type="evidence" value="ECO:0007669"/>
    <property type="project" value="InterPro"/>
</dbReference>
<evidence type="ECO:0000313" key="6">
    <source>
        <dbReference type="Proteomes" id="UP000646365"/>
    </source>
</evidence>
<reference evidence="5" key="2">
    <citation type="submission" date="2020-09" db="EMBL/GenBank/DDBJ databases">
        <authorList>
            <person name="Sun Q."/>
            <person name="Zhou Y."/>
        </authorList>
    </citation>
    <scope>NUCLEOTIDE SEQUENCE</scope>
    <source>
        <strain evidence="5">CGMCC 1.15725</strain>
    </source>
</reference>
<dbReference type="Pfam" id="PF01037">
    <property type="entry name" value="AsnC_trans_reg"/>
    <property type="match status" value="1"/>
</dbReference>
<dbReference type="PANTHER" id="PTHR30154">
    <property type="entry name" value="LEUCINE-RESPONSIVE REGULATORY PROTEIN"/>
    <property type="match status" value="1"/>
</dbReference>
<dbReference type="GO" id="GO:0043200">
    <property type="term" value="P:response to amino acid"/>
    <property type="evidence" value="ECO:0007669"/>
    <property type="project" value="TreeGrafter"/>
</dbReference>
<keyword evidence="3" id="KW-0804">Transcription</keyword>
<dbReference type="InterPro" id="IPR019887">
    <property type="entry name" value="Tscrpt_reg_AsnC/Lrp_C"/>
</dbReference>
<evidence type="ECO:0000256" key="3">
    <source>
        <dbReference type="ARBA" id="ARBA00023163"/>
    </source>
</evidence>
<dbReference type="RefSeq" id="WP_189050629.1">
    <property type="nucleotide sequence ID" value="NZ_BMJQ01000014.1"/>
</dbReference>
<evidence type="ECO:0000256" key="2">
    <source>
        <dbReference type="ARBA" id="ARBA00023125"/>
    </source>
</evidence>
<dbReference type="AlphaFoldDB" id="A0A8J2YXG2"/>
<evidence type="ECO:0000313" key="5">
    <source>
        <dbReference type="EMBL" id="GGF36393.1"/>
    </source>
</evidence>
<dbReference type="CDD" id="cd00090">
    <property type="entry name" value="HTH_ARSR"/>
    <property type="match status" value="1"/>
</dbReference>
<dbReference type="InterPro" id="IPR011991">
    <property type="entry name" value="ArsR-like_HTH"/>
</dbReference>
<dbReference type="SMART" id="SM00344">
    <property type="entry name" value="HTH_ASNC"/>
    <property type="match status" value="1"/>
</dbReference>
<dbReference type="InterPro" id="IPR011008">
    <property type="entry name" value="Dimeric_a/b-barrel"/>
</dbReference>
<accession>A0A8J2YXG2</accession>
<dbReference type="GO" id="GO:0005829">
    <property type="term" value="C:cytosol"/>
    <property type="evidence" value="ECO:0007669"/>
    <property type="project" value="TreeGrafter"/>
</dbReference>
<dbReference type="InterPro" id="IPR019888">
    <property type="entry name" value="Tscrpt_reg_AsnC-like"/>
</dbReference>
<sequence>MPPRKLDSIDLKILAELQRDGRMTNQRLSEKIGLSPRPCLERVRRLEAAGLISGYRAVVEIGELPDLVHAFAEITLKSQSTQALAAFERHLADCAEVVECVLVGGQFDYLAQMVCADLARYNALTTQWLDDPAIGVARITSRFVMKRVRRFAGYPLSLIEKAAQQN</sequence>
<evidence type="ECO:0000256" key="1">
    <source>
        <dbReference type="ARBA" id="ARBA00023015"/>
    </source>
</evidence>
<dbReference type="GO" id="GO:0006355">
    <property type="term" value="P:regulation of DNA-templated transcription"/>
    <property type="evidence" value="ECO:0007669"/>
    <property type="project" value="UniProtKB-ARBA"/>
</dbReference>
<keyword evidence="2" id="KW-0238">DNA-binding</keyword>
<dbReference type="EMBL" id="BMJQ01000014">
    <property type="protein sequence ID" value="GGF36393.1"/>
    <property type="molecule type" value="Genomic_DNA"/>
</dbReference>
<proteinExistence type="predicted"/>
<dbReference type="PRINTS" id="PR00033">
    <property type="entry name" value="HTHASNC"/>
</dbReference>
<dbReference type="Gene3D" id="3.30.70.920">
    <property type="match status" value="1"/>
</dbReference>
<dbReference type="Gene3D" id="1.10.10.10">
    <property type="entry name" value="Winged helix-like DNA-binding domain superfamily/Winged helix DNA-binding domain"/>
    <property type="match status" value="1"/>
</dbReference>
<keyword evidence="6" id="KW-1185">Reference proteome</keyword>
<name>A0A8J2YXG2_9PROT</name>
<keyword evidence="1" id="KW-0805">Transcription regulation</keyword>
<dbReference type="PANTHER" id="PTHR30154:SF34">
    <property type="entry name" value="TRANSCRIPTIONAL REGULATOR AZLB"/>
    <property type="match status" value="1"/>
</dbReference>
<evidence type="ECO:0000259" key="4">
    <source>
        <dbReference type="PROSITE" id="PS50956"/>
    </source>
</evidence>
<dbReference type="InterPro" id="IPR000485">
    <property type="entry name" value="AsnC-type_HTH_dom"/>
</dbReference>
<reference evidence="5" key="1">
    <citation type="journal article" date="2014" name="Int. J. Syst. Evol. Microbiol.">
        <title>Complete genome sequence of Corynebacterium casei LMG S-19264T (=DSM 44701T), isolated from a smear-ripened cheese.</title>
        <authorList>
            <consortium name="US DOE Joint Genome Institute (JGI-PGF)"/>
            <person name="Walter F."/>
            <person name="Albersmeier A."/>
            <person name="Kalinowski J."/>
            <person name="Ruckert C."/>
        </authorList>
    </citation>
    <scope>NUCLEOTIDE SEQUENCE</scope>
    <source>
        <strain evidence="5">CGMCC 1.15725</strain>
    </source>
</reference>
<organism evidence="5 6">
    <name type="scientific">Aliidongia dinghuensis</name>
    <dbReference type="NCBI Taxonomy" id="1867774"/>
    <lineage>
        <taxon>Bacteria</taxon>
        <taxon>Pseudomonadati</taxon>
        <taxon>Pseudomonadota</taxon>
        <taxon>Alphaproteobacteria</taxon>
        <taxon>Rhodospirillales</taxon>
        <taxon>Dongiaceae</taxon>
        <taxon>Aliidongia</taxon>
    </lineage>
</organism>
<dbReference type="SUPFAM" id="SSF54909">
    <property type="entry name" value="Dimeric alpha+beta barrel"/>
    <property type="match status" value="1"/>
</dbReference>
<dbReference type="InterPro" id="IPR036388">
    <property type="entry name" value="WH-like_DNA-bd_sf"/>
</dbReference>
<dbReference type="Proteomes" id="UP000646365">
    <property type="component" value="Unassembled WGS sequence"/>
</dbReference>
<dbReference type="PROSITE" id="PS50956">
    <property type="entry name" value="HTH_ASNC_2"/>
    <property type="match status" value="1"/>
</dbReference>
<protein>
    <submittedName>
        <fullName evidence="5">AsnC family transcriptional regulator</fullName>
    </submittedName>
</protein>
<dbReference type="Pfam" id="PF13412">
    <property type="entry name" value="HTH_24"/>
    <property type="match status" value="1"/>
</dbReference>